<sequence length="209" mass="22274">MRHDAHTRDFADGYVAEDPLLTVAREQAIEVGLTPVSPAAGAALRLVAAASGARAVVEVGTGTGVSGLWLLRGMRPDGVLTTIDLEREHQRIARRVFAAAGFPQSRTRIIAGRAADVLPRLTDGAYDLVFVHHDRMEYASAVAAAARLLRPGGLLALGGALGEGRVIDPAARDPDTVALREILRTLRDDERWLPAFVPTGDGLMCAVKR</sequence>
<dbReference type="PANTHER" id="PTHR10509">
    <property type="entry name" value="O-METHYLTRANSFERASE-RELATED"/>
    <property type="match status" value="1"/>
</dbReference>
<proteinExistence type="predicted"/>
<dbReference type="InterPro" id="IPR050362">
    <property type="entry name" value="Cation-dep_OMT"/>
</dbReference>
<keyword evidence="5" id="KW-1185">Reference proteome</keyword>
<dbReference type="GO" id="GO:0008757">
    <property type="term" value="F:S-adenosylmethionine-dependent methyltransferase activity"/>
    <property type="evidence" value="ECO:0007669"/>
    <property type="project" value="TreeGrafter"/>
</dbReference>
<keyword evidence="3" id="KW-0949">S-adenosyl-L-methionine</keyword>
<keyword evidence="1" id="KW-0489">Methyltransferase</keyword>
<dbReference type="EMBL" id="BOPF01000021">
    <property type="protein sequence ID" value="GIJ48534.1"/>
    <property type="molecule type" value="Genomic_DNA"/>
</dbReference>
<dbReference type="InterPro" id="IPR029063">
    <property type="entry name" value="SAM-dependent_MTases_sf"/>
</dbReference>
<gene>
    <name evidence="4" type="ORF">Val02_54200</name>
</gene>
<dbReference type="RefSeq" id="WP_308440025.1">
    <property type="nucleotide sequence ID" value="NZ_BOPF01000021.1"/>
</dbReference>
<name>A0A8J4DSB7_9ACTN</name>
<dbReference type="PROSITE" id="PS51682">
    <property type="entry name" value="SAM_OMT_I"/>
    <property type="match status" value="1"/>
</dbReference>
<protein>
    <submittedName>
        <fullName evidence="4">O-methyltransferase</fullName>
    </submittedName>
</protein>
<dbReference type="PANTHER" id="PTHR10509:SF85">
    <property type="entry name" value="O-METHYLTRANSFERASE RV1220C-RELATED"/>
    <property type="match status" value="1"/>
</dbReference>
<organism evidence="4 5">
    <name type="scientific">Virgisporangium aliadipatigenens</name>
    <dbReference type="NCBI Taxonomy" id="741659"/>
    <lineage>
        <taxon>Bacteria</taxon>
        <taxon>Bacillati</taxon>
        <taxon>Actinomycetota</taxon>
        <taxon>Actinomycetes</taxon>
        <taxon>Micromonosporales</taxon>
        <taxon>Micromonosporaceae</taxon>
        <taxon>Virgisporangium</taxon>
    </lineage>
</organism>
<dbReference type="SUPFAM" id="SSF53335">
    <property type="entry name" value="S-adenosyl-L-methionine-dependent methyltransferases"/>
    <property type="match status" value="1"/>
</dbReference>
<dbReference type="AlphaFoldDB" id="A0A8J4DSB7"/>
<evidence type="ECO:0000256" key="1">
    <source>
        <dbReference type="ARBA" id="ARBA00022603"/>
    </source>
</evidence>
<dbReference type="GO" id="GO:0032259">
    <property type="term" value="P:methylation"/>
    <property type="evidence" value="ECO:0007669"/>
    <property type="project" value="UniProtKB-KW"/>
</dbReference>
<evidence type="ECO:0000256" key="3">
    <source>
        <dbReference type="ARBA" id="ARBA00022691"/>
    </source>
</evidence>
<dbReference type="Gene3D" id="3.40.50.150">
    <property type="entry name" value="Vaccinia Virus protein VP39"/>
    <property type="match status" value="1"/>
</dbReference>
<evidence type="ECO:0000256" key="2">
    <source>
        <dbReference type="ARBA" id="ARBA00022679"/>
    </source>
</evidence>
<reference evidence="4" key="1">
    <citation type="submission" date="2021-01" db="EMBL/GenBank/DDBJ databases">
        <title>Whole genome shotgun sequence of Virgisporangium aliadipatigenens NBRC 105644.</title>
        <authorList>
            <person name="Komaki H."/>
            <person name="Tamura T."/>
        </authorList>
    </citation>
    <scope>NUCLEOTIDE SEQUENCE</scope>
    <source>
        <strain evidence="4">NBRC 105644</strain>
    </source>
</reference>
<dbReference type="Proteomes" id="UP000619260">
    <property type="component" value="Unassembled WGS sequence"/>
</dbReference>
<evidence type="ECO:0000313" key="5">
    <source>
        <dbReference type="Proteomes" id="UP000619260"/>
    </source>
</evidence>
<dbReference type="InterPro" id="IPR002935">
    <property type="entry name" value="SAM_O-MeTrfase"/>
</dbReference>
<keyword evidence="2" id="KW-0808">Transferase</keyword>
<dbReference type="GO" id="GO:0008171">
    <property type="term" value="F:O-methyltransferase activity"/>
    <property type="evidence" value="ECO:0007669"/>
    <property type="project" value="InterPro"/>
</dbReference>
<comment type="caution">
    <text evidence="4">The sequence shown here is derived from an EMBL/GenBank/DDBJ whole genome shotgun (WGS) entry which is preliminary data.</text>
</comment>
<dbReference type="Pfam" id="PF01596">
    <property type="entry name" value="Methyltransf_3"/>
    <property type="match status" value="1"/>
</dbReference>
<evidence type="ECO:0000313" key="4">
    <source>
        <dbReference type="EMBL" id="GIJ48534.1"/>
    </source>
</evidence>
<accession>A0A8J4DSB7</accession>